<evidence type="ECO:0000259" key="1">
    <source>
        <dbReference type="Pfam" id="PF00535"/>
    </source>
</evidence>
<proteinExistence type="predicted"/>
<dbReference type="Pfam" id="PF00535">
    <property type="entry name" value="Glycos_transf_2"/>
    <property type="match status" value="1"/>
</dbReference>
<keyword evidence="3" id="KW-1185">Reference proteome</keyword>
<evidence type="ECO:0000313" key="3">
    <source>
        <dbReference type="Proteomes" id="UP001208656"/>
    </source>
</evidence>
<name>A0ABT2WC35_9BACI</name>
<dbReference type="InterPro" id="IPR001173">
    <property type="entry name" value="Glyco_trans_2-like"/>
</dbReference>
<dbReference type="SUPFAM" id="SSF53448">
    <property type="entry name" value="Nucleotide-diphospho-sugar transferases"/>
    <property type="match status" value="1"/>
</dbReference>
<dbReference type="PANTHER" id="PTHR10859:SF114">
    <property type="entry name" value="DOLICHOL-PHOSPHATE MANNOSYLTRANSFERASE"/>
    <property type="match status" value="1"/>
</dbReference>
<dbReference type="Proteomes" id="UP001208656">
    <property type="component" value="Unassembled WGS sequence"/>
</dbReference>
<dbReference type="InterPro" id="IPR029044">
    <property type="entry name" value="Nucleotide-diphossugar_trans"/>
</dbReference>
<comment type="caution">
    <text evidence="2">The sequence shown here is derived from an EMBL/GenBank/DDBJ whole genome shotgun (WGS) entry which is preliminary data.</text>
</comment>
<organism evidence="2 3">
    <name type="scientific">Pallidibacillus thermolactis</name>
    <dbReference type="NCBI Taxonomy" id="251051"/>
    <lineage>
        <taxon>Bacteria</taxon>
        <taxon>Bacillati</taxon>
        <taxon>Bacillota</taxon>
        <taxon>Bacilli</taxon>
        <taxon>Bacillales</taxon>
        <taxon>Bacillaceae</taxon>
        <taxon>Pallidibacillus</taxon>
    </lineage>
</organism>
<dbReference type="EMBL" id="JAOUSE010000003">
    <property type="protein sequence ID" value="MCU9593229.1"/>
    <property type="molecule type" value="Genomic_DNA"/>
</dbReference>
<sequence length="248" mass="28624">MKKQVVIIPALNPPEQLIEYVERLLDKGFPHVIVVNDGSNPSTHYIFNELQNMEDCTVIVHNGNKGKGRALKTAFSYCLNKFPTIEGVVTADADGQHALEDVCRVSDFFAKNPNHLVLGIRNFHEANVPKRSYIGNTITSFGFYLLFRSKLQDTQTGLRAIPFSHLERMTLLKGERYEYEINMLIYAKKRKLGIREVVIQTIYHNNNKGSYYRTIKDSLKIFHRIMAGFFNFNRQFKKQLKQAGDFDE</sequence>
<dbReference type="Gene3D" id="3.90.550.10">
    <property type="entry name" value="Spore Coat Polysaccharide Biosynthesis Protein SpsA, Chain A"/>
    <property type="match status" value="1"/>
</dbReference>
<protein>
    <submittedName>
        <fullName evidence="2">Glycosyltransferase family 2 protein</fullName>
    </submittedName>
</protein>
<gene>
    <name evidence="2" type="ORF">OEV82_02015</name>
</gene>
<dbReference type="RefSeq" id="WP_173658357.1">
    <property type="nucleotide sequence ID" value="NZ_JAOUSE010000003.1"/>
</dbReference>
<dbReference type="CDD" id="cd04179">
    <property type="entry name" value="DPM_DPG-synthase_like"/>
    <property type="match status" value="1"/>
</dbReference>
<accession>A0ABT2WC35</accession>
<evidence type="ECO:0000313" key="2">
    <source>
        <dbReference type="EMBL" id="MCU9593229.1"/>
    </source>
</evidence>
<reference evidence="2 3" key="1">
    <citation type="submission" date="2022-10" db="EMBL/GenBank/DDBJ databases">
        <title>Description of Fervidibacillus gen. nov. in the family Fervidibacillaceae fam. nov. with two species, Fervidibacillus albus sp. nov., and Fervidibacillus halotolerans sp. nov., isolated from tidal flat sediments.</title>
        <authorList>
            <person name="Kwon K.K."/>
            <person name="Yang S.-H."/>
        </authorList>
    </citation>
    <scope>NUCLEOTIDE SEQUENCE [LARGE SCALE GENOMIC DNA]</scope>
    <source>
        <strain evidence="2 3">DSM 23332</strain>
    </source>
</reference>
<dbReference type="PANTHER" id="PTHR10859">
    <property type="entry name" value="GLYCOSYL TRANSFERASE"/>
    <property type="match status" value="1"/>
</dbReference>
<feature type="domain" description="Glycosyltransferase 2-like" evidence="1">
    <location>
        <begin position="6"/>
        <end position="137"/>
    </location>
</feature>